<accession>U2E3M5</accession>
<dbReference type="AlphaFoldDB" id="U2E3M5"/>
<dbReference type="EMBL" id="AWSV01000024">
    <property type="protein sequence ID" value="ERI88747.1"/>
    <property type="molecule type" value="Genomic_DNA"/>
</dbReference>
<name>U2E3M5_9BACE</name>
<evidence type="ECO:0000313" key="2">
    <source>
        <dbReference type="Proteomes" id="UP000016496"/>
    </source>
</evidence>
<organism evidence="1 2">
    <name type="scientific">Bacteroides pyogenes F0041</name>
    <dbReference type="NCBI Taxonomy" id="1321819"/>
    <lineage>
        <taxon>Bacteria</taxon>
        <taxon>Pseudomonadati</taxon>
        <taxon>Bacteroidota</taxon>
        <taxon>Bacteroidia</taxon>
        <taxon>Bacteroidales</taxon>
        <taxon>Bacteroidaceae</taxon>
        <taxon>Bacteroides</taxon>
    </lineage>
</organism>
<gene>
    <name evidence="1" type="ORF">HMPREF1981_00309</name>
</gene>
<proteinExistence type="predicted"/>
<dbReference type="OrthoDB" id="1072483at2"/>
<dbReference type="HOGENOM" id="CLU_174569_0_0_10"/>
<dbReference type="Proteomes" id="UP000016496">
    <property type="component" value="Unassembled WGS sequence"/>
</dbReference>
<protein>
    <submittedName>
        <fullName evidence="1">Uncharacterized protein</fullName>
    </submittedName>
</protein>
<dbReference type="PATRIC" id="fig|1321819.3.peg.289"/>
<evidence type="ECO:0000313" key="1">
    <source>
        <dbReference type="EMBL" id="ERI88747.1"/>
    </source>
</evidence>
<dbReference type="RefSeq" id="WP_021646290.1">
    <property type="nucleotide sequence ID" value="NZ_KE993142.1"/>
</dbReference>
<reference evidence="1 2" key="1">
    <citation type="submission" date="2013-08" db="EMBL/GenBank/DDBJ databases">
        <authorList>
            <person name="Weinstock G."/>
            <person name="Sodergren E."/>
            <person name="Wylie T."/>
            <person name="Fulton L."/>
            <person name="Fulton R."/>
            <person name="Fronick C."/>
            <person name="O'Laughlin M."/>
            <person name="Godfrey J."/>
            <person name="Miner T."/>
            <person name="Herter B."/>
            <person name="Appelbaum E."/>
            <person name="Cordes M."/>
            <person name="Lek S."/>
            <person name="Wollam A."/>
            <person name="Pepin K.H."/>
            <person name="Palsikar V.B."/>
            <person name="Mitreva M."/>
            <person name="Wilson R.K."/>
        </authorList>
    </citation>
    <scope>NUCLEOTIDE SEQUENCE [LARGE SCALE GENOMIC DNA]</scope>
    <source>
        <strain evidence="1 2">F0041</strain>
    </source>
</reference>
<comment type="caution">
    <text evidence="1">The sequence shown here is derived from an EMBL/GenBank/DDBJ whole genome shotgun (WGS) entry which is preliminary data.</text>
</comment>
<sequence>MNDNTRKEQELAKQVETALNSYGFNPKLFAAAIPTMHRTLQQSLWRLIKECVKVIADEKTGHDDRNMASHMEAKKMLEYFKLHGRHIPFV</sequence>